<dbReference type="AlphaFoldDB" id="A0A139GUA2"/>
<feature type="region of interest" description="Disordered" evidence="1">
    <location>
        <begin position="1"/>
        <end position="29"/>
    </location>
</feature>
<evidence type="ECO:0000313" key="2">
    <source>
        <dbReference type="EMBL" id="KXS93750.1"/>
    </source>
</evidence>
<reference evidence="2 3" key="1">
    <citation type="submission" date="2015-07" db="EMBL/GenBank/DDBJ databases">
        <title>Comparative genomics of the Sigatoka disease complex on banana suggests a link between parallel evolutionary changes in Pseudocercospora fijiensis and Pseudocercospora eumusae and increased virulence on the banana host.</title>
        <authorList>
            <person name="Chang T.-C."/>
            <person name="Salvucci A."/>
            <person name="Crous P.W."/>
            <person name="Stergiopoulos I."/>
        </authorList>
    </citation>
    <scope>NUCLEOTIDE SEQUENCE [LARGE SCALE GENOMIC DNA]</scope>
    <source>
        <strain evidence="2 3">CBS 116634</strain>
    </source>
</reference>
<name>A0A139GUA2_9PEZI</name>
<organism evidence="2 3">
    <name type="scientific">Pseudocercospora musae</name>
    <dbReference type="NCBI Taxonomy" id="113226"/>
    <lineage>
        <taxon>Eukaryota</taxon>
        <taxon>Fungi</taxon>
        <taxon>Dikarya</taxon>
        <taxon>Ascomycota</taxon>
        <taxon>Pezizomycotina</taxon>
        <taxon>Dothideomycetes</taxon>
        <taxon>Dothideomycetidae</taxon>
        <taxon>Mycosphaerellales</taxon>
        <taxon>Mycosphaerellaceae</taxon>
        <taxon>Pseudocercospora</taxon>
    </lineage>
</organism>
<dbReference type="EMBL" id="LFZO01001091">
    <property type="protein sequence ID" value="KXS93750.1"/>
    <property type="molecule type" value="Genomic_DNA"/>
</dbReference>
<dbReference type="Proteomes" id="UP000073492">
    <property type="component" value="Unassembled WGS sequence"/>
</dbReference>
<protein>
    <submittedName>
        <fullName evidence="2">Uncharacterized protein</fullName>
    </submittedName>
</protein>
<feature type="region of interest" description="Disordered" evidence="1">
    <location>
        <begin position="232"/>
        <end position="258"/>
    </location>
</feature>
<feature type="compositionally biased region" description="Low complexity" evidence="1">
    <location>
        <begin position="1"/>
        <end position="17"/>
    </location>
</feature>
<evidence type="ECO:0000313" key="3">
    <source>
        <dbReference type="Proteomes" id="UP000073492"/>
    </source>
</evidence>
<dbReference type="OrthoDB" id="3907166at2759"/>
<comment type="caution">
    <text evidence="2">The sequence shown here is derived from an EMBL/GenBank/DDBJ whole genome shotgun (WGS) entry which is preliminary data.</text>
</comment>
<feature type="compositionally biased region" description="Low complexity" evidence="1">
    <location>
        <begin position="240"/>
        <end position="250"/>
    </location>
</feature>
<accession>A0A139GUA2</accession>
<proteinExistence type="predicted"/>
<evidence type="ECO:0000256" key="1">
    <source>
        <dbReference type="SAM" id="MobiDB-lite"/>
    </source>
</evidence>
<feature type="compositionally biased region" description="Basic residues" evidence="1">
    <location>
        <begin position="120"/>
        <end position="129"/>
    </location>
</feature>
<feature type="region of interest" description="Disordered" evidence="1">
    <location>
        <begin position="120"/>
        <end position="139"/>
    </location>
</feature>
<sequence length="426" mass="46844">MASSSNPSSSDSTTRRPSWQHKYVHEMSPEERLASLKEWAEEKKMVTSGEGGTLATGIGGINALAFGGPMPVTRTQTHGQGRDQDRWQGQYDAPVGPPSYQSAVNTQHLEKKQNPVKRWVEKRKAKKDAKRNASVPPYSNSAYRKENGVIVLLLELEDIVITEARTPAQDFQAEGCKNWNKSSLARCFRSEESRGWLSPCSRAHLTSGTCSSAGAKSSGIYLGCRSSSAGAESSGIDLGSRTASSSNGSSQTDRSSGDAHINAHTLFPTSFLLEHSLSILSPLLIPSFHFSTQNFRASFGKHDHSSSNHKVLDHELAPNSQVNAYALDSLELKRIDLRSSAILQEQLMRSALRIRTSSRLIFLVLIFGFRNNSDDLMSPLRLTSLFHLDCLDLAPSAVSNVFNVQDLDRNRIRDSVLLNFRACYSG</sequence>
<gene>
    <name evidence="2" type="ORF">AC579_16</name>
</gene>
<keyword evidence="3" id="KW-1185">Reference proteome</keyword>
<feature type="region of interest" description="Disordered" evidence="1">
    <location>
        <begin position="67"/>
        <end position="90"/>
    </location>
</feature>